<feature type="non-terminal residue" evidence="1">
    <location>
        <position position="30"/>
    </location>
</feature>
<dbReference type="Proteomes" id="UP000663844">
    <property type="component" value="Unassembled WGS sequence"/>
</dbReference>
<proteinExistence type="predicted"/>
<dbReference type="AlphaFoldDB" id="A0A820E257"/>
<protein>
    <submittedName>
        <fullName evidence="1">Uncharacterized protein</fullName>
    </submittedName>
</protein>
<comment type="caution">
    <text evidence="1">The sequence shown here is derived from an EMBL/GenBank/DDBJ whole genome shotgun (WGS) entry which is preliminary data.</text>
</comment>
<reference evidence="1" key="1">
    <citation type="submission" date="2021-02" db="EMBL/GenBank/DDBJ databases">
        <authorList>
            <person name="Nowell W R."/>
        </authorList>
    </citation>
    <scope>NUCLEOTIDE SEQUENCE</scope>
</reference>
<evidence type="ECO:0000313" key="2">
    <source>
        <dbReference type="Proteomes" id="UP000663844"/>
    </source>
</evidence>
<evidence type="ECO:0000313" key="1">
    <source>
        <dbReference type="EMBL" id="CAF4241828.1"/>
    </source>
</evidence>
<gene>
    <name evidence="1" type="ORF">OXD698_LOCUS42967</name>
</gene>
<organism evidence="1 2">
    <name type="scientific">Adineta steineri</name>
    <dbReference type="NCBI Taxonomy" id="433720"/>
    <lineage>
        <taxon>Eukaryota</taxon>
        <taxon>Metazoa</taxon>
        <taxon>Spiralia</taxon>
        <taxon>Gnathifera</taxon>
        <taxon>Rotifera</taxon>
        <taxon>Eurotatoria</taxon>
        <taxon>Bdelloidea</taxon>
        <taxon>Adinetida</taxon>
        <taxon>Adinetidae</taxon>
        <taxon>Adineta</taxon>
    </lineage>
</organism>
<name>A0A820E257_9BILA</name>
<accession>A0A820E257</accession>
<sequence>MRDGTIKHQLSLQISLPLLYYLLNYYGHVP</sequence>
<dbReference type="EMBL" id="CAJOAZ010011748">
    <property type="protein sequence ID" value="CAF4241828.1"/>
    <property type="molecule type" value="Genomic_DNA"/>
</dbReference>